<dbReference type="Gene3D" id="3.40.190.170">
    <property type="entry name" value="Bacterial extracellular solute-binding protein, family 7"/>
    <property type="match status" value="1"/>
</dbReference>
<accession>A3SMK3</accession>
<dbReference type="AlphaFoldDB" id="A3SMK3"/>
<dbReference type="PANTHER" id="PTHR33376:SF5">
    <property type="entry name" value="EXTRACYTOPLASMIC SOLUTE RECEPTOR PROTEIN"/>
    <property type="match status" value="1"/>
</dbReference>
<dbReference type="eggNOG" id="COG1638">
    <property type="taxonomic scope" value="Bacteria"/>
</dbReference>
<dbReference type="EMBL" id="AALY01000002">
    <property type="protein sequence ID" value="EAP75693.1"/>
    <property type="molecule type" value="Genomic_DNA"/>
</dbReference>
<gene>
    <name evidence="4" type="ORF">ISM_12545</name>
</gene>
<evidence type="ECO:0000256" key="3">
    <source>
        <dbReference type="ARBA" id="ARBA00022764"/>
    </source>
</evidence>
<dbReference type="CDD" id="cd13603">
    <property type="entry name" value="PBP2_TRAP_Siap_TeaA_like"/>
    <property type="match status" value="1"/>
</dbReference>
<evidence type="ECO:0000313" key="4">
    <source>
        <dbReference type="EMBL" id="EAP75693.1"/>
    </source>
</evidence>
<dbReference type="InterPro" id="IPR038404">
    <property type="entry name" value="TRAP_DctP_sf"/>
</dbReference>
<dbReference type="GO" id="GO:0042597">
    <property type="term" value="C:periplasmic space"/>
    <property type="evidence" value="ECO:0007669"/>
    <property type="project" value="UniProtKB-SubCell"/>
</dbReference>
<evidence type="ECO:0000313" key="5">
    <source>
        <dbReference type="Proteomes" id="UP000005954"/>
    </source>
</evidence>
<dbReference type="GO" id="GO:0055085">
    <property type="term" value="P:transmembrane transport"/>
    <property type="evidence" value="ECO:0007669"/>
    <property type="project" value="InterPro"/>
</dbReference>
<keyword evidence="2" id="KW-0732">Signal</keyword>
<dbReference type="PANTHER" id="PTHR33376">
    <property type="match status" value="1"/>
</dbReference>
<sequence>MLAAGAFGGAMTAGNLASAAESTYTRRFSKEAKHTLKFGASGFNPQNLLIERAGALEFARDLEARTDGEIRVEFIGNNQLCGQLSCVEKTQQGITDIYAASTQNSAGGAPYLNVLDYAYMFPGRASQYHFLYSPESQRILRDPYEKRHGLKFLFSHCELRGIQLGLSWQDKPTVTKLEQLFGTKNRVTGTQLGRIAMEALNLNPVPVAWEETLDGLKQGLIDGAETWASAVAYANMSPVVSQSVDLKFFCGTEHTAMSASVFDSLGGDLQDAVLESAYWAQTHVQAANEAALVKTVGFSDPQLPNTIFAENNVRNAFLAEDQIKMAEEMCSPEFQPQLWEQWRDRLNKWAGGIDTYQEIYNIAREVDKDMLPENVEPRRWWKG</sequence>
<dbReference type="HOGENOM" id="CLU_670648_0_0_5"/>
<name>A3SMK3_ROSNI</name>
<keyword evidence="5" id="KW-1185">Reference proteome</keyword>
<dbReference type="Proteomes" id="UP000005954">
    <property type="component" value="Unassembled WGS sequence"/>
</dbReference>
<dbReference type="NCBIfam" id="NF037995">
    <property type="entry name" value="TRAP_S1"/>
    <property type="match status" value="1"/>
</dbReference>
<evidence type="ECO:0000256" key="1">
    <source>
        <dbReference type="ARBA" id="ARBA00004418"/>
    </source>
</evidence>
<reference evidence="4 5" key="1">
    <citation type="submission" date="2005-12" db="EMBL/GenBank/DDBJ databases">
        <authorList>
            <person name="Moran M.A."/>
            <person name="Ferriera S."/>
            <person name="Johnson J."/>
            <person name="Kravitz S."/>
            <person name="Halpern A."/>
            <person name="Remington K."/>
            <person name="Beeson K."/>
            <person name="Tran B."/>
            <person name="Rogers Y.-H."/>
            <person name="Friedman R."/>
            <person name="Venter J.C."/>
        </authorList>
    </citation>
    <scope>NUCLEOTIDE SEQUENCE [LARGE SCALE GENOMIC DNA]</scope>
    <source>
        <strain evidence="5">ATCC BAA-591 / DSM 15170 / ISM</strain>
    </source>
</reference>
<dbReference type="InterPro" id="IPR018389">
    <property type="entry name" value="DctP_fam"/>
</dbReference>
<organism evidence="4 5">
    <name type="scientific">Roseovarius nubinhibens (strain ATCC BAA-591 / DSM 15170 / ISM)</name>
    <dbReference type="NCBI Taxonomy" id="89187"/>
    <lineage>
        <taxon>Bacteria</taxon>
        <taxon>Pseudomonadati</taxon>
        <taxon>Pseudomonadota</taxon>
        <taxon>Alphaproteobacteria</taxon>
        <taxon>Rhodobacterales</taxon>
        <taxon>Roseobacteraceae</taxon>
        <taxon>Roseovarius</taxon>
    </lineage>
</organism>
<protein>
    <submittedName>
        <fullName evidence="4">TRAP dicarboxylate transporter, DctP subunit, putative</fullName>
    </submittedName>
</protein>
<dbReference type="STRING" id="89187.ISM_12545"/>
<dbReference type="Pfam" id="PF03480">
    <property type="entry name" value="DctP"/>
    <property type="match status" value="1"/>
</dbReference>
<proteinExistence type="predicted"/>
<keyword evidence="3" id="KW-0574">Periplasm</keyword>
<comment type="subcellular location">
    <subcellularLocation>
        <location evidence="1">Periplasm</location>
    </subcellularLocation>
</comment>
<evidence type="ECO:0000256" key="2">
    <source>
        <dbReference type="ARBA" id="ARBA00022729"/>
    </source>
</evidence>
<comment type="caution">
    <text evidence="4">The sequence shown here is derived from an EMBL/GenBank/DDBJ whole genome shotgun (WGS) entry which is preliminary data.</text>
</comment>